<accession>A0A1I5KIQ6</accession>
<dbReference type="Gene3D" id="2.60.200.20">
    <property type="match status" value="1"/>
</dbReference>
<dbReference type="Proteomes" id="UP000199236">
    <property type="component" value="Unassembled WGS sequence"/>
</dbReference>
<keyword evidence="4" id="KW-1185">Reference proteome</keyword>
<evidence type="ECO:0000313" key="3">
    <source>
        <dbReference type="EMBL" id="SFO84862.1"/>
    </source>
</evidence>
<feature type="region of interest" description="Disordered" evidence="1">
    <location>
        <begin position="158"/>
        <end position="239"/>
    </location>
</feature>
<gene>
    <name evidence="3" type="ORF">SAMN04488056_11427</name>
</gene>
<dbReference type="InterPro" id="IPR017735">
    <property type="entry name" value="T6SS_FHA"/>
</dbReference>
<evidence type="ECO:0000313" key="4">
    <source>
        <dbReference type="Proteomes" id="UP000199236"/>
    </source>
</evidence>
<protein>
    <submittedName>
        <fullName evidence="3">FHA domain protein</fullName>
    </submittedName>
</protein>
<name>A0A1I5KIQ6_9HYPH</name>
<dbReference type="SUPFAM" id="SSF49879">
    <property type="entry name" value="SMAD/FHA domain"/>
    <property type="match status" value="1"/>
</dbReference>
<dbReference type="InterPro" id="IPR000253">
    <property type="entry name" value="FHA_dom"/>
</dbReference>
<reference evidence="3 4" key="1">
    <citation type="submission" date="2016-10" db="EMBL/GenBank/DDBJ databases">
        <authorList>
            <person name="de Groot N.N."/>
        </authorList>
    </citation>
    <scope>NUCLEOTIDE SEQUENCE [LARGE SCALE GENOMIC DNA]</scope>
    <source>
        <strain evidence="3 4">CGMCC 1.9157</strain>
    </source>
</reference>
<dbReference type="InterPro" id="IPR008984">
    <property type="entry name" value="SMAD_FHA_dom_sf"/>
</dbReference>
<dbReference type="AlphaFoldDB" id="A0A1I5KIQ6"/>
<dbReference type="CDD" id="cd00060">
    <property type="entry name" value="FHA"/>
    <property type="match status" value="1"/>
</dbReference>
<proteinExistence type="predicted"/>
<dbReference type="PROSITE" id="PS50006">
    <property type="entry name" value="FHA_DOMAIN"/>
    <property type="match status" value="1"/>
</dbReference>
<dbReference type="EMBL" id="FOVR01000014">
    <property type="protein sequence ID" value="SFO84862.1"/>
    <property type="molecule type" value="Genomic_DNA"/>
</dbReference>
<dbReference type="Pfam" id="PF00498">
    <property type="entry name" value="FHA"/>
    <property type="match status" value="1"/>
</dbReference>
<dbReference type="RefSeq" id="WP_090075026.1">
    <property type="nucleotide sequence ID" value="NZ_FOVR01000014.1"/>
</dbReference>
<evidence type="ECO:0000256" key="1">
    <source>
        <dbReference type="SAM" id="MobiDB-lite"/>
    </source>
</evidence>
<evidence type="ECO:0000259" key="2">
    <source>
        <dbReference type="PROSITE" id="PS50006"/>
    </source>
</evidence>
<dbReference type="InterPro" id="IPR046883">
    <property type="entry name" value="T6SS_FHA_C"/>
</dbReference>
<dbReference type="Pfam" id="PF20232">
    <property type="entry name" value="T6SS_FHA_C"/>
    <property type="match status" value="1"/>
</dbReference>
<dbReference type="SMART" id="SM00240">
    <property type="entry name" value="FHA"/>
    <property type="match status" value="1"/>
</dbReference>
<dbReference type="InterPro" id="IPR050923">
    <property type="entry name" value="Cell_Proc_Reg/RNA_Proc"/>
</dbReference>
<dbReference type="NCBIfam" id="TIGR03354">
    <property type="entry name" value="VI_FHA"/>
    <property type="match status" value="1"/>
</dbReference>
<sequence>MGLTLKLMNSGAMPGDKAMVDMVDGTVTIGRGEDNDLSLPDPERALSKRHCVVEERNGDYLIVDISTNGTYLNYGSERIGDIPTPLNNGDVIQLGAYELVVTIGKNQPDANDAMPMPPADASEIIPQAARSGRAPSDIQDSLDDIDAPWDDIISAPIATEQSQPENAPVWKRQAIPDDPFSGDPISEPLDPFEDISVSDDPFAQAPAPEDFSFDAPPLLPIDAGESLKDHSPSSQDHFTRPAVQAPIIPDDWDEMFAPKTEPSPSMAEHDTPAAPMPDAPPVQVSQPTAEAPRQPKRPQGDTGDAARAFLGGAGMKHLDIPPHEMEQTMARMGRVFAAMVSGMREILMTRASIKSELRMERTMVNQGGNNPLKFSISAEQAVEAMIRPTVHGYQDAETATTEALNDIKAHEVAMMSGMDAALKDLLFRLGPDQLSQRIESGSTLGGLLGGRKAKYWEAYEKMYAQIARETEDDFQSAFGREFARAYEEQLKKL</sequence>
<feature type="region of interest" description="Disordered" evidence="1">
    <location>
        <begin position="253"/>
        <end position="307"/>
    </location>
</feature>
<organism evidence="3 4">
    <name type="scientific">Cohaesibacter marisflavi</name>
    <dbReference type="NCBI Taxonomy" id="655353"/>
    <lineage>
        <taxon>Bacteria</taxon>
        <taxon>Pseudomonadati</taxon>
        <taxon>Pseudomonadota</taxon>
        <taxon>Alphaproteobacteria</taxon>
        <taxon>Hyphomicrobiales</taxon>
        <taxon>Cohaesibacteraceae</taxon>
    </lineage>
</organism>
<feature type="domain" description="FHA" evidence="2">
    <location>
        <begin position="27"/>
        <end position="73"/>
    </location>
</feature>
<dbReference type="OrthoDB" id="273564at2"/>
<dbReference type="STRING" id="655353.SAMN04488056_11427"/>
<dbReference type="PANTHER" id="PTHR23308">
    <property type="entry name" value="NUCLEAR INHIBITOR OF PROTEIN PHOSPHATASE-1"/>
    <property type="match status" value="1"/>
</dbReference>